<accession>A0A0W1STM0</accession>
<organism evidence="2 3">
    <name type="scientific">Haloferax profundi</name>
    <dbReference type="NCBI Taxonomy" id="1544718"/>
    <lineage>
        <taxon>Archaea</taxon>
        <taxon>Methanobacteriati</taxon>
        <taxon>Methanobacteriota</taxon>
        <taxon>Stenosarchaea group</taxon>
        <taxon>Halobacteria</taxon>
        <taxon>Halobacteriales</taxon>
        <taxon>Haloferacaceae</taxon>
        <taxon>Haloferax</taxon>
    </lineage>
</organism>
<dbReference type="RefSeq" id="WP_058571284.1">
    <property type="nucleotide sequence ID" value="NZ_LOPV01000091.1"/>
</dbReference>
<keyword evidence="1" id="KW-1133">Transmembrane helix</keyword>
<dbReference type="Proteomes" id="UP000053157">
    <property type="component" value="Unassembled WGS sequence"/>
</dbReference>
<keyword evidence="1" id="KW-0472">Membrane</keyword>
<name>A0A0W1STM0_9EURY</name>
<feature type="transmembrane region" description="Helical" evidence="1">
    <location>
        <begin position="15"/>
        <end position="35"/>
    </location>
</feature>
<keyword evidence="1" id="KW-0812">Transmembrane</keyword>
<keyword evidence="3" id="KW-1185">Reference proteome</keyword>
<comment type="caution">
    <text evidence="2">The sequence shown here is derived from an EMBL/GenBank/DDBJ whole genome shotgun (WGS) entry which is preliminary data.</text>
</comment>
<feature type="transmembrane region" description="Helical" evidence="1">
    <location>
        <begin position="42"/>
        <end position="62"/>
    </location>
</feature>
<protein>
    <submittedName>
        <fullName evidence="2">Uncharacterized protein</fullName>
    </submittedName>
</protein>
<reference evidence="2 3" key="1">
    <citation type="submission" date="2015-12" db="EMBL/GenBank/DDBJ databases">
        <title>Haloferax profundi sp. nov. isolated from the Discovery deep brine-seawater interface in the Red Sea.</title>
        <authorList>
            <person name="Zhang G."/>
            <person name="Stingl U."/>
            <person name="Rashid M."/>
        </authorList>
    </citation>
    <scope>NUCLEOTIDE SEQUENCE [LARGE SCALE GENOMIC DNA]</scope>
    <source>
        <strain evidence="2 3">SB29</strain>
    </source>
</reference>
<dbReference type="AlphaFoldDB" id="A0A0W1STM0"/>
<evidence type="ECO:0000313" key="3">
    <source>
        <dbReference type="Proteomes" id="UP000053157"/>
    </source>
</evidence>
<sequence>MSRLTYLLPGEDEPIGRFLALTLVIYLVATGFASAPLLLGSAFAALAVWTLVTVVQALRVGYLEGKAQ</sequence>
<dbReference type="OrthoDB" id="293523at2157"/>
<evidence type="ECO:0000256" key="1">
    <source>
        <dbReference type="SAM" id="Phobius"/>
    </source>
</evidence>
<proteinExistence type="predicted"/>
<evidence type="ECO:0000313" key="2">
    <source>
        <dbReference type="EMBL" id="KTG29679.1"/>
    </source>
</evidence>
<gene>
    <name evidence="2" type="ORF">AUR66_09120</name>
</gene>
<dbReference type="EMBL" id="LOPV01000091">
    <property type="protein sequence ID" value="KTG29679.1"/>
    <property type="molecule type" value="Genomic_DNA"/>
</dbReference>